<accession>A0A1Y1KEP3</accession>
<dbReference type="EMBL" id="GEZM01090575">
    <property type="protein sequence ID" value="JAV57247.1"/>
    <property type="molecule type" value="Transcribed_RNA"/>
</dbReference>
<organism evidence="1">
    <name type="scientific">Photinus pyralis</name>
    <name type="common">Common eastern firefly</name>
    <name type="synonym">Lampyris pyralis</name>
    <dbReference type="NCBI Taxonomy" id="7054"/>
    <lineage>
        <taxon>Eukaryota</taxon>
        <taxon>Metazoa</taxon>
        <taxon>Ecdysozoa</taxon>
        <taxon>Arthropoda</taxon>
        <taxon>Hexapoda</taxon>
        <taxon>Insecta</taxon>
        <taxon>Pterygota</taxon>
        <taxon>Neoptera</taxon>
        <taxon>Endopterygota</taxon>
        <taxon>Coleoptera</taxon>
        <taxon>Polyphaga</taxon>
        <taxon>Elateriformia</taxon>
        <taxon>Elateroidea</taxon>
        <taxon>Lampyridae</taxon>
        <taxon>Lampyrinae</taxon>
        <taxon>Photinus</taxon>
    </lineage>
</organism>
<sequence>MPREFKNRPCLLLIPVPGLCFIPSLSGAKKPWTNQVKVDAQSSSSTGVLWLLEPPAHTRLCYPPSLSNAKRGRGSLSRIFRCPICCLVCELAVEAPCDHLPGLGLMAFQVCSFLLGNEVPIMASEAAARC</sequence>
<protein>
    <submittedName>
        <fullName evidence="1">Uncharacterized protein</fullName>
    </submittedName>
</protein>
<proteinExistence type="predicted"/>
<name>A0A1Y1KEP3_PHOPY</name>
<dbReference type="AlphaFoldDB" id="A0A1Y1KEP3"/>
<evidence type="ECO:0000313" key="1">
    <source>
        <dbReference type="EMBL" id="JAV57247.1"/>
    </source>
</evidence>
<reference evidence="1" key="1">
    <citation type="journal article" date="2016" name="Sci. Rep.">
        <title>Molecular characterization of firefly nuptial gifts: a multi-omics approach sheds light on postcopulatory sexual selection.</title>
        <authorList>
            <person name="Al-Wathiqui N."/>
            <person name="Fallon T.R."/>
            <person name="South A."/>
            <person name="Weng J.K."/>
            <person name="Lewis S.M."/>
        </authorList>
    </citation>
    <scope>NUCLEOTIDE SEQUENCE</scope>
</reference>